<organism evidence="1 2">
    <name type="scientific">Kribbella aluminosa</name>
    <dbReference type="NCBI Taxonomy" id="416017"/>
    <lineage>
        <taxon>Bacteria</taxon>
        <taxon>Bacillati</taxon>
        <taxon>Actinomycetota</taxon>
        <taxon>Actinomycetes</taxon>
        <taxon>Propionibacteriales</taxon>
        <taxon>Kribbellaceae</taxon>
        <taxon>Kribbella</taxon>
    </lineage>
</organism>
<evidence type="ECO:0000313" key="1">
    <source>
        <dbReference type="EMBL" id="MBP2355824.1"/>
    </source>
</evidence>
<proteinExistence type="predicted"/>
<dbReference type="RefSeq" id="WP_209698435.1">
    <property type="nucleotide sequence ID" value="NZ_BAAAVU010000005.1"/>
</dbReference>
<name>A0ABS4UWB7_9ACTN</name>
<reference evidence="1 2" key="1">
    <citation type="submission" date="2021-03" db="EMBL/GenBank/DDBJ databases">
        <title>Sequencing the genomes of 1000 actinobacteria strains.</title>
        <authorList>
            <person name="Klenk H.-P."/>
        </authorList>
    </citation>
    <scope>NUCLEOTIDE SEQUENCE [LARGE SCALE GENOMIC DNA]</scope>
    <source>
        <strain evidence="1 2">DSM 18824</strain>
    </source>
</reference>
<dbReference type="Proteomes" id="UP000755585">
    <property type="component" value="Unassembled WGS sequence"/>
</dbReference>
<sequence length="63" mass="7235">MIAVRLLDHASRMSRDLSAYRTSRVADHINAFWYAAPESLTASFMWFAGPRPHEVICPMLRIT</sequence>
<gene>
    <name evidence="1" type="ORF">JOF29_006934</name>
</gene>
<accession>A0ABS4UWB7</accession>
<comment type="caution">
    <text evidence="1">The sequence shown here is derived from an EMBL/GenBank/DDBJ whole genome shotgun (WGS) entry which is preliminary data.</text>
</comment>
<keyword evidence="2" id="KW-1185">Reference proteome</keyword>
<dbReference type="EMBL" id="JAGINT010000002">
    <property type="protein sequence ID" value="MBP2355824.1"/>
    <property type="molecule type" value="Genomic_DNA"/>
</dbReference>
<evidence type="ECO:0000313" key="2">
    <source>
        <dbReference type="Proteomes" id="UP000755585"/>
    </source>
</evidence>
<protein>
    <submittedName>
        <fullName evidence="1">Uncharacterized protein</fullName>
    </submittedName>
</protein>